<dbReference type="RefSeq" id="WP_052589608.1">
    <property type="nucleotide sequence ID" value="NZ_CP011112.1"/>
</dbReference>
<evidence type="ECO:0000256" key="1">
    <source>
        <dbReference type="SAM" id="MobiDB-lite"/>
    </source>
</evidence>
<dbReference type="Proteomes" id="UP000066480">
    <property type="component" value="Chromosome"/>
</dbReference>
<organism evidence="2 3">
    <name type="scientific">Luteipulveratus mongoliensis</name>
    <dbReference type="NCBI Taxonomy" id="571913"/>
    <lineage>
        <taxon>Bacteria</taxon>
        <taxon>Bacillati</taxon>
        <taxon>Actinomycetota</taxon>
        <taxon>Actinomycetes</taxon>
        <taxon>Micrococcales</taxon>
        <taxon>Dermacoccaceae</taxon>
        <taxon>Luteipulveratus</taxon>
    </lineage>
</organism>
<feature type="region of interest" description="Disordered" evidence="1">
    <location>
        <begin position="83"/>
        <end position="116"/>
    </location>
</feature>
<dbReference type="KEGG" id="lmoi:VV02_02695"/>
<protein>
    <submittedName>
        <fullName evidence="2">Uncharacterized protein</fullName>
    </submittedName>
</protein>
<name>A0A0K1JE88_9MICO</name>
<dbReference type="EMBL" id="CP011112">
    <property type="protein sequence ID" value="AKU15021.1"/>
    <property type="molecule type" value="Genomic_DNA"/>
</dbReference>
<keyword evidence="3" id="KW-1185">Reference proteome</keyword>
<dbReference type="AlphaFoldDB" id="A0A0K1JE88"/>
<gene>
    <name evidence="2" type="ORF">VV02_02695</name>
</gene>
<dbReference type="STRING" id="571913.VV02_02695"/>
<reference evidence="2 3" key="1">
    <citation type="submission" date="2015-03" db="EMBL/GenBank/DDBJ databases">
        <title>Luteipulveratus halotolerans sp. nov., a novel actinobacterium (Dermacoccaceae) from Sarawak, Malaysia.</title>
        <authorList>
            <person name="Juboi H."/>
            <person name="Basik A."/>
            <person name="Shamsul S.S."/>
            <person name="Arnold P."/>
            <person name="Schmitt E.K."/>
            <person name="Sanglier J.-J."/>
            <person name="Yeo T."/>
        </authorList>
    </citation>
    <scope>NUCLEOTIDE SEQUENCE [LARGE SCALE GENOMIC DNA]</scope>
    <source>
        <strain evidence="2 3">MN07-A0370</strain>
    </source>
</reference>
<feature type="compositionally biased region" description="Basic and acidic residues" evidence="1">
    <location>
        <begin position="92"/>
        <end position="116"/>
    </location>
</feature>
<evidence type="ECO:0000313" key="3">
    <source>
        <dbReference type="Proteomes" id="UP000066480"/>
    </source>
</evidence>
<accession>A0A0K1JE88</accession>
<evidence type="ECO:0000313" key="2">
    <source>
        <dbReference type="EMBL" id="AKU15021.1"/>
    </source>
</evidence>
<proteinExistence type="predicted"/>
<sequence>MRRDSNSTTSRRQCLSSCQHATGWVDTSDRALEKAVQQYGSRPNTLVTVAVVDDGEDAKVFSHARDRADDPRLKAYLANLARLSRGTGPSDGHARRDARAGLRDACRRAGVDVPRS</sequence>